<evidence type="ECO:0000256" key="2">
    <source>
        <dbReference type="SAM" id="Phobius"/>
    </source>
</evidence>
<gene>
    <name evidence="3" type="ORF">V6R90_09930</name>
</gene>
<feature type="region of interest" description="Disordered" evidence="1">
    <location>
        <begin position="65"/>
        <end position="116"/>
    </location>
</feature>
<dbReference type="RefSeq" id="WP_349804564.1">
    <property type="nucleotide sequence ID" value="NZ_JBEGDP010000009.1"/>
</dbReference>
<proteinExistence type="predicted"/>
<comment type="caution">
    <text evidence="3">The sequence shown here is derived from an EMBL/GenBank/DDBJ whole genome shotgun (WGS) entry which is preliminary data.</text>
</comment>
<organism evidence="3 4">
    <name type="scientific">Nocardioides kribbensis</name>
    <dbReference type="NCBI Taxonomy" id="305517"/>
    <lineage>
        <taxon>Bacteria</taxon>
        <taxon>Bacillati</taxon>
        <taxon>Actinomycetota</taxon>
        <taxon>Actinomycetes</taxon>
        <taxon>Propionibacteriales</taxon>
        <taxon>Nocardioidaceae</taxon>
        <taxon>Nocardioides</taxon>
    </lineage>
</organism>
<keyword evidence="2" id="KW-0812">Transmembrane</keyword>
<evidence type="ECO:0000256" key="1">
    <source>
        <dbReference type="SAM" id="MobiDB-lite"/>
    </source>
</evidence>
<name>A0ABV1NYM9_9ACTN</name>
<keyword evidence="2" id="KW-1133">Transmembrane helix</keyword>
<protein>
    <submittedName>
        <fullName evidence="3">Uncharacterized protein</fullName>
    </submittedName>
</protein>
<dbReference type="EMBL" id="JBEGDP010000009">
    <property type="protein sequence ID" value="MEQ7847597.1"/>
    <property type="molecule type" value="Genomic_DNA"/>
</dbReference>
<evidence type="ECO:0000313" key="3">
    <source>
        <dbReference type="EMBL" id="MEQ7847597.1"/>
    </source>
</evidence>
<feature type="compositionally biased region" description="Basic and acidic residues" evidence="1">
    <location>
        <begin position="95"/>
        <end position="109"/>
    </location>
</feature>
<reference evidence="3 4" key="1">
    <citation type="submission" date="2024-02" db="EMBL/GenBank/DDBJ databases">
        <title>Full genome sequence of Nocardioides kribbensis.</title>
        <authorList>
            <person name="Poletto B.L."/>
            <person name="Silva G."/>
            <person name="Galante D."/>
            <person name="Campos K.R."/>
            <person name="Santos M.B.N."/>
            <person name="Sacchi C.T."/>
        </authorList>
    </citation>
    <scope>NUCLEOTIDE SEQUENCE [LARGE SCALE GENOMIC DNA]</scope>
    <source>
        <strain evidence="3 4">O4R</strain>
    </source>
</reference>
<accession>A0ABV1NYM9</accession>
<feature type="transmembrane region" description="Helical" evidence="2">
    <location>
        <begin position="37"/>
        <end position="55"/>
    </location>
</feature>
<dbReference type="Proteomes" id="UP001482520">
    <property type="component" value="Unassembled WGS sequence"/>
</dbReference>
<evidence type="ECO:0000313" key="4">
    <source>
        <dbReference type="Proteomes" id="UP001482520"/>
    </source>
</evidence>
<keyword evidence="4" id="KW-1185">Reference proteome</keyword>
<sequence>MVTTLGSQLSLQLTALVLRVADPTPEPEDVKAGWPALGLFLLLVGFVVFLFFSLVKRLRNVETARKTGVYGDAPETVGTPGDPGADPAVDTAVDPARERGGDPSGERGDAPPTPRA</sequence>
<keyword evidence="2" id="KW-0472">Membrane</keyword>
<feature type="compositionally biased region" description="Low complexity" evidence="1">
    <location>
        <begin position="76"/>
        <end position="94"/>
    </location>
</feature>